<dbReference type="OrthoDB" id="6429785at2759"/>
<dbReference type="Proteomes" id="UP000499080">
    <property type="component" value="Unassembled WGS sequence"/>
</dbReference>
<accession>A0A4Y2P7Q3</accession>
<keyword evidence="2" id="KW-1185">Reference proteome</keyword>
<name>A0A4Y2P7Q3_ARAVE</name>
<sequence length="346" mass="38915">MQSSSLTLRQSIGAFELPLTPEISHCQELLITLTLKGKRIVLQCVPGHCGNEQADLVAKKVANLLYLLKLFLKNLCRSNSLRDLQTRTALKSWRRVSPSSIPDKPRRDAVAAFRLTAGHDCLAAHLHHLGISSEPFCPLCDSGEVMERDHLLRCGALQGLTEVSRYWEAGAVLGNELWSSVFVTHSLLWGVHPDILPLDSPLVQSNCQPRSDPKPGDPNILHQPLVDRKNIIFPPLHIKLGLMKQFVKALSIEGDCFKYLISGFPSLSFGKRKAGVFDGPQIRQLVKNEHFIGTMTELQKNTWLAFINIVKYFFGNTRTQNYTEIVQQLLESYKMLGCHMSIKLHF</sequence>
<evidence type="ECO:0000313" key="2">
    <source>
        <dbReference type="Proteomes" id="UP000499080"/>
    </source>
</evidence>
<dbReference type="PANTHER" id="PTHR46114">
    <property type="entry name" value="APPLE DOMAIN-CONTAINING PROTEIN"/>
    <property type="match status" value="1"/>
</dbReference>
<gene>
    <name evidence="1" type="ORF">AVEN_275543_1</name>
</gene>
<reference evidence="1 2" key="1">
    <citation type="journal article" date="2019" name="Sci. Rep.">
        <title>Orb-weaving spider Araneus ventricosus genome elucidates the spidroin gene catalogue.</title>
        <authorList>
            <person name="Kono N."/>
            <person name="Nakamura H."/>
            <person name="Ohtoshi R."/>
            <person name="Moran D.A.P."/>
            <person name="Shinohara A."/>
            <person name="Yoshida Y."/>
            <person name="Fujiwara M."/>
            <person name="Mori M."/>
            <person name="Tomita M."/>
            <person name="Arakawa K."/>
        </authorList>
    </citation>
    <scope>NUCLEOTIDE SEQUENCE [LARGE SCALE GENOMIC DNA]</scope>
</reference>
<evidence type="ECO:0008006" key="3">
    <source>
        <dbReference type="Google" id="ProtNLM"/>
    </source>
</evidence>
<dbReference type="EMBL" id="BGPR01010418">
    <property type="protein sequence ID" value="GBN46056.1"/>
    <property type="molecule type" value="Genomic_DNA"/>
</dbReference>
<comment type="caution">
    <text evidence="1">The sequence shown here is derived from an EMBL/GenBank/DDBJ whole genome shotgun (WGS) entry which is preliminary data.</text>
</comment>
<dbReference type="PANTHER" id="PTHR46114:SF1">
    <property type="entry name" value="ZAD DOMAIN-CONTAINING PROTEIN"/>
    <property type="match status" value="1"/>
</dbReference>
<dbReference type="AlphaFoldDB" id="A0A4Y2P7Q3"/>
<evidence type="ECO:0000313" key="1">
    <source>
        <dbReference type="EMBL" id="GBN46056.1"/>
    </source>
</evidence>
<proteinExistence type="predicted"/>
<protein>
    <recommendedName>
        <fullName evidence="3">RNase H type-1 domain-containing protein</fullName>
    </recommendedName>
</protein>
<organism evidence="1 2">
    <name type="scientific">Araneus ventricosus</name>
    <name type="common">Orbweaver spider</name>
    <name type="synonym">Epeira ventricosa</name>
    <dbReference type="NCBI Taxonomy" id="182803"/>
    <lineage>
        <taxon>Eukaryota</taxon>
        <taxon>Metazoa</taxon>
        <taxon>Ecdysozoa</taxon>
        <taxon>Arthropoda</taxon>
        <taxon>Chelicerata</taxon>
        <taxon>Arachnida</taxon>
        <taxon>Araneae</taxon>
        <taxon>Araneomorphae</taxon>
        <taxon>Entelegynae</taxon>
        <taxon>Araneoidea</taxon>
        <taxon>Araneidae</taxon>
        <taxon>Araneus</taxon>
    </lineage>
</organism>